<evidence type="ECO:0000313" key="3">
    <source>
        <dbReference type="Proteomes" id="UP000812031"/>
    </source>
</evidence>
<evidence type="ECO:0000313" key="2">
    <source>
        <dbReference type="EMBL" id="MBW4362745.1"/>
    </source>
</evidence>
<dbReference type="RefSeq" id="WP_219319217.1">
    <property type="nucleotide sequence ID" value="NZ_JAHWYN010000037.1"/>
</dbReference>
<sequence length="178" mass="21053">MKKSHLILIFLFIICSSFSQTKKETENWINKNINGYSVDYGNNPINIVENIYIENGYLYFYYHWKREDENYYDGTWSKVALKYIKSIEYSYDKSPGLNNKWIELHLNFTKGKCFQGKLDDEFQGKDNVAYEVQSERNIITQRLNMDFVKSGMKKRIEKALLSIIKQYGGNASLKKEAF</sequence>
<gene>
    <name evidence="2" type="ORF">KZH69_19875</name>
</gene>
<dbReference type="EMBL" id="JAHWYN010000037">
    <property type="protein sequence ID" value="MBW4362745.1"/>
    <property type="molecule type" value="Genomic_DNA"/>
</dbReference>
<name>A0ABS6Y1E1_9FLAO</name>
<organism evidence="2 3">
    <name type="scientific">Flavobacterium taihuense</name>
    <dbReference type="NCBI Taxonomy" id="2857508"/>
    <lineage>
        <taxon>Bacteria</taxon>
        <taxon>Pseudomonadati</taxon>
        <taxon>Bacteroidota</taxon>
        <taxon>Flavobacteriia</taxon>
        <taxon>Flavobacteriales</taxon>
        <taxon>Flavobacteriaceae</taxon>
        <taxon>Flavobacterium</taxon>
    </lineage>
</organism>
<evidence type="ECO:0000256" key="1">
    <source>
        <dbReference type="SAM" id="SignalP"/>
    </source>
</evidence>
<reference evidence="2 3" key="1">
    <citation type="submission" date="2021-07" db="EMBL/GenBank/DDBJ databases">
        <title>Flavobacterium sp. nov. isolated from sediment on the Taihu Lake.</title>
        <authorList>
            <person name="Qu J.-H."/>
        </authorList>
    </citation>
    <scope>NUCLEOTIDE SEQUENCE [LARGE SCALE GENOMIC DNA]</scope>
    <source>
        <strain evidence="2 3">NAS39</strain>
    </source>
</reference>
<accession>A0ABS6Y1E1</accession>
<feature type="signal peptide" evidence="1">
    <location>
        <begin position="1"/>
        <end position="21"/>
    </location>
</feature>
<protein>
    <submittedName>
        <fullName evidence="2">Uncharacterized protein</fullName>
    </submittedName>
</protein>
<keyword evidence="3" id="KW-1185">Reference proteome</keyword>
<dbReference type="Proteomes" id="UP000812031">
    <property type="component" value="Unassembled WGS sequence"/>
</dbReference>
<feature type="chain" id="PRO_5045600490" evidence="1">
    <location>
        <begin position="22"/>
        <end position="178"/>
    </location>
</feature>
<keyword evidence="1" id="KW-0732">Signal</keyword>
<comment type="caution">
    <text evidence="2">The sequence shown here is derived from an EMBL/GenBank/DDBJ whole genome shotgun (WGS) entry which is preliminary data.</text>
</comment>
<proteinExistence type="predicted"/>